<proteinExistence type="predicted"/>
<evidence type="ECO:0000256" key="1">
    <source>
        <dbReference type="SAM" id="MobiDB-lite"/>
    </source>
</evidence>
<evidence type="ECO:0000313" key="2">
    <source>
        <dbReference type="EMBL" id="KYM78776.1"/>
    </source>
</evidence>
<name>A0A195B2S4_9HYME</name>
<sequence length="146" mass="16387">MRGAERFRGSDQQRGGTSPFQNWSENNTDHCVSSIDSIGKQLPLLCATSERGSVRIADLDRRGASLGCDLIYAKVMCSSTIRDMMDRGMNFAIYILVIHRYRLTAFAGITCHNAQCMLQVCSKLTVTKLIVGTVRYYINDFFKSKT</sequence>
<keyword evidence="3" id="KW-1185">Reference proteome</keyword>
<reference evidence="2 3" key="1">
    <citation type="submission" date="2015-09" db="EMBL/GenBank/DDBJ databases">
        <title>Atta colombica WGS genome.</title>
        <authorList>
            <person name="Nygaard S."/>
            <person name="Hu H."/>
            <person name="Boomsma J."/>
            <person name="Zhang G."/>
        </authorList>
    </citation>
    <scope>NUCLEOTIDE SEQUENCE [LARGE SCALE GENOMIC DNA]</scope>
    <source>
        <strain evidence="2">Treedump-2</strain>
        <tissue evidence="2">Whole body</tissue>
    </source>
</reference>
<dbReference type="Proteomes" id="UP000078540">
    <property type="component" value="Unassembled WGS sequence"/>
</dbReference>
<gene>
    <name evidence="2" type="ORF">ALC53_10830</name>
</gene>
<accession>A0A195B2S4</accession>
<feature type="region of interest" description="Disordered" evidence="1">
    <location>
        <begin position="1"/>
        <end position="25"/>
    </location>
</feature>
<feature type="compositionally biased region" description="Basic and acidic residues" evidence="1">
    <location>
        <begin position="1"/>
        <end position="11"/>
    </location>
</feature>
<dbReference type="AlphaFoldDB" id="A0A195B2S4"/>
<feature type="compositionally biased region" description="Polar residues" evidence="1">
    <location>
        <begin position="12"/>
        <end position="25"/>
    </location>
</feature>
<organism evidence="2 3">
    <name type="scientific">Atta colombica</name>
    <dbReference type="NCBI Taxonomy" id="520822"/>
    <lineage>
        <taxon>Eukaryota</taxon>
        <taxon>Metazoa</taxon>
        <taxon>Ecdysozoa</taxon>
        <taxon>Arthropoda</taxon>
        <taxon>Hexapoda</taxon>
        <taxon>Insecta</taxon>
        <taxon>Pterygota</taxon>
        <taxon>Neoptera</taxon>
        <taxon>Endopterygota</taxon>
        <taxon>Hymenoptera</taxon>
        <taxon>Apocrita</taxon>
        <taxon>Aculeata</taxon>
        <taxon>Formicoidea</taxon>
        <taxon>Formicidae</taxon>
        <taxon>Myrmicinae</taxon>
        <taxon>Atta</taxon>
    </lineage>
</organism>
<dbReference type="EMBL" id="KQ976641">
    <property type="protein sequence ID" value="KYM78776.1"/>
    <property type="molecule type" value="Genomic_DNA"/>
</dbReference>
<protein>
    <submittedName>
        <fullName evidence="2">Uncharacterized protein</fullName>
    </submittedName>
</protein>
<evidence type="ECO:0000313" key="3">
    <source>
        <dbReference type="Proteomes" id="UP000078540"/>
    </source>
</evidence>